<dbReference type="InterPro" id="IPR029058">
    <property type="entry name" value="AB_hydrolase_fold"/>
</dbReference>
<dbReference type="RefSeq" id="WP_087925204.1">
    <property type="nucleotide sequence ID" value="NZ_CP021744.1"/>
</dbReference>
<dbReference type="PANTHER" id="PTHR43689:SF8">
    <property type="entry name" value="ALPHA_BETA-HYDROLASES SUPERFAMILY PROTEIN"/>
    <property type="match status" value="1"/>
</dbReference>
<dbReference type="KEGG" id="salj:SMD11_0944"/>
<dbReference type="EMBL" id="CP021744">
    <property type="protein sequence ID" value="ARZ66610.1"/>
    <property type="molecule type" value="Genomic_DNA"/>
</dbReference>
<dbReference type="Pfam" id="PF00561">
    <property type="entry name" value="Abhydrolase_1"/>
    <property type="match status" value="1"/>
</dbReference>
<reference evidence="2 3" key="1">
    <citation type="submission" date="2017-06" db="EMBL/GenBank/DDBJ databases">
        <title>Streptomyces albireticuli Genome sequencing and assembly.</title>
        <authorList>
            <person name="Wang Y."/>
            <person name="Du B."/>
            <person name="Ding Y."/>
            <person name="Liu H."/>
            <person name="Hou Q."/>
            <person name="Liu K."/>
            <person name="Yao L."/>
            <person name="Wang C."/>
        </authorList>
    </citation>
    <scope>NUCLEOTIDE SEQUENCE [LARGE SCALE GENOMIC DNA]</scope>
    <source>
        <strain evidence="2 3">MDJK11</strain>
    </source>
</reference>
<dbReference type="GO" id="GO:0003824">
    <property type="term" value="F:catalytic activity"/>
    <property type="evidence" value="ECO:0007669"/>
    <property type="project" value="UniProtKB-ARBA"/>
</dbReference>
<proteinExistence type="predicted"/>
<evidence type="ECO:0000313" key="2">
    <source>
        <dbReference type="EMBL" id="ARZ66610.1"/>
    </source>
</evidence>
<organism evidence="2 3">
    <name type="scientific">Streptomyces albireticuli</name>
    <dbReference type="NCBI Taxonomy" id="1940"/>
    <lineage>
        <taxon>Bacteria</taxon>
        <taxon>Bacillati</taxon>
        <taxon>Actinomycetota</taxon>
        <taxon>Actinomycetes</taxon>
        <taxon>Kitasatosporales</taxon>
        <taxon>Streptomycetaceae</taxon>
        <taxon>Streptomyces</taxon>
    </lineage>
</organism>
<dbReference type="OrthoDB" id="9785847at2"/>
<name>A0A1Z2KX42_9ACTN</name>
<dbReference type="InterPro" id="IPR000073">
    <property type="entry name" value="AB_hydrolase_1"/>
</dbReference>
<dbReference type="AlphaFoldDB" id="A0A1Z2KX42"/>
<dbReference type="Gene3D" id="3.40.50.1820">
    <property type="entry name" value="alpha/beta hydrolase"/>
    <property type="match status" value="1"/>
</dbReference>
<evidence type="ECO:0000313" key="3">
    <source>
        <dbReference type="Proteomes" id="UP000195755"/>
    </source>
</evidence>
<evidence type="ECO:0000259" key="1">
    <source>
        <dbReference type="Pfam" id="PF00561"/>
    </source>
</evidence>
<dbReference type="SUPFAM" id="SSF53474">
    <property type="entry name" value="alpha/beta-Hydrolases"/>
    <property type="match status" value="1"/>
</dbReference>
<dbReference type="PANTHER" id="PTHR43689">
    <property type="entry name" value="HYDROLASE"/>
    <property type="match status" value="1"/>
</dbReference>
<gene>
    <name evidence="2" type="ORF">SMD11_0944</name>
</gene>
<dbReference type="Proteomes" id="UP000195755">
    <property type="component" value="Chromosome"/>
</dbReference>
<feature type="domain" description="AB hydrolase-1" evidence="1">
    <location>
        <begin position="80"/>
        <end position="188"/>
    </location>
</feature>
<sequence length="293" mass="31101">MTPLSLRRFAHAAVGALAPGVGGRWATDVFSRTRKMGVRPDNVLPLGARRFVIEGNPDVRGGYLWGDDEDADGAPVPTALLVHGWGADSSSMYSLIAPLRELGYRVAAFDAPAHGVSEGSRATMTQYTAATRAALDSLGGARVIVAHSLGSIAAVAALALRPDRPVDCLALVAPTCTLNAVLDSWARSELRLARPILDRIYRELHRRNGVPVSHWDVVGLGRELPCPVLAIHDPDDPVVPFHEAEVIAAGLPDVRLERATGRGHMGILMSPEVKSAVSAFVAEHGSRTGETIA</sequence>
<accession>A0A1Z2KX42</accession>
<protein>
    <submittedName>
        <fullName evidence="2">Delta-12-desaturase</fullName>
    </submittedName>
</protein>